<dbReference type="RefSeq" id="WP_369046367.1">
    <property type="nucleotide sequence ID" value="NZ_CP163302.1"/>
</dbReference>
<feature type="transmembrane region" description="Helical" evidence="1">
    <location>
        <begin position="139"/>
        <end position="157"/>
    </location>
</feature>
<feature type="transmembrane region" description="Helical" evidence="1">
    <location>
        <begin position="112"/>
        <end position="132"/>
    </location>
</feature>
<feature type="transmembrane region" description="Helical" evidence="1">
    <location>
        <begin position="39"/>
        <end position="59"/>
    </location>
</feature>
<keyword evidence="1" id="KW-0812">Transmembrane</keyword>
<reference evidence="2" key="1">
    <citation type="submission" date="2024-07" db="EMBL/GenBank/DDBJ databases">
        <authorList>
            <person name="fu j."/>
        </authorList>
    </citation>
    <scope>NUCLEOTIDE SEQUENCE</scope>
    <source>
        <strain evidence="2">P10A9</strain>
    </source>
</reference>
<evidence type="ECO:0000313" key="2">
    <source>
        <dbReference type="EMBL" id="XDP45963.1"/>
    </source>
</evidence>
<organism evidence="2">
    <name type="scientific">Sinomonas puerhi</name>
    <dbReference type="NCBI Taxonomy" id="3238584"/>
    <lineage>
        <taxon>Bacteria</taxon>
        <taxon>Bacillati</taxon>
        <taxon>Actinomycetota</taxon>
        <taxon>Actinomycetes</taxon>
        <taxon>Micrococcales</taxon>
        <taxon>Micrococcaceae</taxon>
        <taxon>Sinomonas</taxon>
    </lineage>
</organism>
<name>A0AB39L6B7_9MICC</name>
<protein>
    <recommendedName>
        <fullName evidence="3">Tripartite tricarboxylate transporter TctB family protein</fullName>
    </recommendedName>
</protein>
<evidence type="ECO:0008006" key="3">
    <source>
        <dbReference type="Google" id="ProtNLM"/>
    </source>
</evidence>
<dbReference type="KEGG" id="spue:AB5L97_02785"/>
<dbReference type="AlphaFoldDB" id="A0AB39L6B7"/>
<evidence type="ECO:0000256" key="1">
    <source>
        <dbReference type="SAM" id="Phobius"/>
    </source>
</evidence>
<gene>
    <name evidence="2" type="ORF">AB5L97_02785</name>
</gene>
<accession>A0AB39L6B7</accession>
<feature type="transmembrane region" description="Helical" evidence="1">
    <location>
        <begin position="71"/>
        <end position="92"/>
    </location>
</feature>
<dbReference type="EMBL" id="CP163302">
    <property type="protein sequence ID" value="XDP45963.1"/>
    <property type="molecule type" value="Genomic_DNA"/>
</dbReference>
<sequence length="164" mass="17381">MQVMLRTVLSRVAAGLGAAAVLLFAATFAVPGDVARGWTYTVGFGCAAAAVVVWAVDVVRRRSERPTAKPTSALGWWSLGLFAAGLVLQFVGSALTFGPEAAEGFARLVSNFVILGFGGWVVAGVLGLVAWFRRRERSLVVLILSVVPAMFVLYFLLGELVSPH</sequence>
<keyword evidence="1" id="KW-1133">Transmembrane helix</keyword>
<keyword evidence="1" id="KW-0472">Membrane</keyword>
<proteinExistence type="predicted"/>